<dbReference type="Gene3D" id="3.40.50.20">
    <property type="match status" value="1"/>
</dbReference>
<feature type="region of interest" description="Disordered" evidence="5">
    <location>
        <begin position="441"/>
        <end position="469"/>
    </location>
</feature>
<evidence type="ECO:0000256" key="2">
    <source>
        <dbReference type="ARBA" id="ARBA00022741"/>
    </source>
</evidence>
<dbReference type="InterPro" id="IPR013815">
    <property type="entry name" value="ATP_grasp_subdomain_1"/>
</dbReference>
<organism evidence="7 8">
    <name type="scientific">Treponema parvum</name>
    <dbReference type="NCBI Taxonomy" id="138851"/>
    <lineage>
        <taxon>Bacteria</taxon>
        <taxon>Pseudomonadati</taxon>
        <taxon>Spirochaetota</taxon>
        <taxon>Spirochaetia</taxon>
        <taxon>Spirochaetales</taxon>
        <taxon>Treponemataceae</taxon>
        <taxon>Treponema</taxon>
    </lineage>
</organism>
<evidence type="ECO:0000256" key="3">
    <source>
        <dbReference type="ARBA" id="ARBA00022840"/>
    </source>
</evidence>
<feature type="compositionally biased region" description="Basic and acidic residues" evidence="5">
    <location>
        <begin position="449"/>
        <end position="459"/>
    </location>
</feature>
<feature type="domain" description="ATP-grasp" evidence="6">
    <location>
        <begin position="110"/>
        <end position="302"/>
    </location>
</feature>
<dbReference type="SUPFAM" id="SSF56059">
    <property type="entry name" value="Glutathione synthetase ATP-binding domain-like"/>
    <property type="match status" value="1"/>
</dbReference>
<dbReference type="Pfam" id="PF13535">
    <property type="entry name" value="ATP-grasp_4"/>
    <property type="match status" value="1"/>
</dbReference>
<dbReference type="PANTHER" id="PTHR43585">
    <property type="entry name" value="FUMIPYRROLE BIOSYNTHESIS PROTEIN C"/>
    <property type="match status" value="1"/>
</dbReference>
<dbReference type="Pfam" id="PF18603">
    <property type="entry name" value="LAL_C2"/>
    <property type="match status" value="1"/>
</dbReference>
<name>A0A975F3E8_9SPIR</name>
<dbReference type="InterPro" id="IPR052032">
    <property type="entry name" value="ATP-dep_AA_Ligase"/>
</dbReference>
<evidence type="ECO:0000313" key="8">
    <source>
        <dbReference type="Proteomes" id="UP000671908"/>
    </source>
</evidence>
<dbReference type="InterPro" id="IPR040570">
    <property type="entry name" value="LAL_C2"/>
</dbReference>
<evidence type="ECO:0000256" key="5">
    <source>
        <dbReference type="SAM" id="MobiDB-lite"/>
    </source>
</evidence>
<keyword evidence="3 4" id="KW-0067">ATP-binding</keyword>
<dbReference type="PANTHER" id="PTHR43585:SF2">
    <property type="entry name" value="ATP-GRASP ENZYME FSQD"/>
    <property type="match status" value="1"/>
</dbReference>
<protein>
    <submittedName>
        <fullName evidence="7">ATP-grasp domain-containing protein</fullName>
    </submittedName>
</protein>
<accession>A0A975F3E8</accession>
<keyword evidence="8" id="KW-1185">Reference proteome</keyword>
<gene>
    <name evidence="7" type="ORF">HRQ91_04905</name>
</gene>
<dbReference type="Gene3D" id="3.30.1490.20">
    <property type="entry name" value="ATP-grasp fold, A domain"/>
    <property type="match status" value="1"/>
</dbReference>
<dbReference type="GO" id="GO:0005524">
    <property type="term" value="F:ATP binding"/>
    <property type="evidence" value="ECO:0007669"/>
    <property type="project" value="UniProtKB-UniRule"/>
</dbReference>
<dbReference type="RefSeq" id="WP_210120522.1">
    <property type="nucleotide sequence ID" value="NZ_CP054142.1"/>
</dbReference>
<proteinExistence type="predicted"/>
<dbReference type="SUPFAM" id="SSF52440">
    <property type="entry name" value="PreATP-grasp domain"/>
    <property type="match status" value="1"/>
</dbReference>
<dbReference type="Gene3D" id="3.30.470.20">
    <property type="entry name" value="ATP-grasp fold, B domain"/>
    <property type="match status" value="1"/>
</dbReference>
<keyword evidence="2 4" id="KW-0547">Nucleotide-binding</keyword>
<dbReference type="Proteomes" id="UP000671908">
    <property type="component" value="Chromosome"/>
</dbReference>
<sequence length="538" mass="58639">MENILILGAGLMQRPAILAAKKMGFRVALADGNPDAVCVPLADEFRPIDLKDSEGLIKFALELKKGGGLKAVFTAGTDFSSSVAAVAEKCSLYGHSLKAAVNASDKTIMRSCFEKAGVPSPKFKKLTTKNFDAAVSEDDLPLVVKPVDNMGGRGCRMVRSLKEFSPAIKNAVQNSRTSSAILETYMEGPEFSIDSLVYDGKLVITGFADRHIKYPPYFIEVGHTMPTACSYEQYCALVSAFALGVRSLGLTHGAAKADIKYTKDGPMIGEIAARLSGGYMSGWTYPYASDCDLTKEALILSCGLTPEYLESHKRPLDYIPPESQKNAPKPFELFDVPCVRTSAERAWISIPGTVSDIIGLDKASEVPFVKDVLPRAKAGSVVSFPRNNVEKCGNIISAAPSREDAVAAAESAVSLITVRLRPNNPVTDSFLSGISEISEKGFPPSSYEPDEKTSAELKKHKDRMGSIPSDTPLKSALPDFLREFAKKGDKDWNYLTIEQTLERFDLLCPKHRKFDAFRFWTRLLRGGIQGVLYEADSE</sequence>
<dbReference type="GO" id="GO:0046872">
    <property type="term" value="F:metal ion binding"/>
    <property type="evidence" value="ECO:0007669"/>
    <property type="project" value="InterPro"/>
</dbReference>
<evidence type="ECO:0000256" key="1">
    <source>
        <dbReference type="ARBA" id="ARBA00022598"/>
    </source>
</evidence>
<evidence type="ECO:0000313" key="7">
    <source>
        <dbReference type="EMBL" id="QTQ13849.1"/>
    </source>
</evidence>
<dbReference type="AlphaFoldDB" id="A0A975F3E8"/>
<dbReference type="InterPro" id="IPR016185">
    <property type="entry name" value="PreATP-grasp_dom_sf"/>
</dbReference>
<dbReference type="InterPro" id="IPR011761">
    <property type="entry name" value="ATP-grasp"/>
</dbReference>
<dbReference type="GO" id="GO:0016874">
    <property type="term" value="F:ligase activity"/>
    <property type="evidence" value="ECO:0007669"/>
    <property type="project" value="UniProtKB-KW"/>
</dbReference>
<evidence type="ECO:0000256" key="4">
    <source>
        <dbReference type="PROSITE-ProRule" id="PRU00409"/>
    </source>
</evidence>
<keyword evidence="1" id="KW-0436">Ligase</keyword>
<evidence type="ECO:0000259" key="6">
    <source>
        <dbReference type="PROSITE" id="PS50975"/>
    </source>
</evidence>
<dbReference type="EMBL" id="CP054142">
    <property type="protein sequence ID" value="QTQ13849.1"/>
    <property type="molecule type" value="Genomic_DNA"/>
</dbReference>
<dbReference type="KEGG" id="tpav:HRQ91_04905"/>
<reference evidence="7 8" key="1">
    <citation type="journal article" date="2021" name="Microbiol. Resour. Announc.">
        <title>Complete Genome Sequences of Three Human Oral Treponema parvum Isolates.</title>
        <authorList>
            <person name="Zeng H."/>
            <person name="Watt R.M."/>
        </authorList>
    </citation>
    <scope>NUCLEOTIDE SEQUENCE [LARGE SCALE GENOMIC DNA]</scope>
    <source>
        <strain evidence="7 8">ATCC 700770</strain>
    </source>
</reference>
<dbReference type="PROSITE" id="PS50975">
    <property type="entry name" value="ATP_GRASP"/>
    <property type="match status" value="1"/>
</dbReference>